<comment type="caution">
    <text evidence="2">The sequence shown here is derived from an EMBL/GenBank/DDBJ whole genome shotgun (WGS) entry which is preliminary data.</text>
</comment>
<feature type="transmembrane region" description="Helical" evidence="1">
    <location>
        <begin position="247"/>
        <end position="268"/>
    </location>
</feature>
<feature type="transmembrane region" description="Helical" evidence="1">
    <location>
        <begin position="109"/>
        <end position="132"/>
    </location>
</feature>
<evidence type="ECO:0008006" key="4">
    <source>
        <dbReference type="Google" id="ProtNLM"/>
    </source>
</evidence>
<evidence type="ECO:0000313" key="2">
    <source>
        <dbReference type="EMBL" id="KAK1287425.1"/>
    </source>
</evidence>
<reference evidence="2" key="2">
    <citation type="submission" date="2023-06" db="EMBL/GenBank/DDBJ databases">
        <authorList>
            <person name="Ma L."/>
            <person name="Liu K.-W."/>
            <person name="Li Z."/>
            <person name="Hsiao Y.-Y."/>
            <person name="Qi Y."/>
            <person name="Fu T."/>
            <person name="Tang G."/>
            <person name="Zhang D."/>
            <person name="Sun W.-H."/>
            <person name="Liu D.-K."/>
            <person name="Li Y."/>
            <person name="Chen G.-Z."/>
            <person name="Liu X.-D."/>
            <person name="Liao X.-Y."/>
            <person name="Jiang Y.-T."/>
            <person name="Yu X."/>
            <person name="Hao Y."/>
            <person name="Huang J."/>
            <person name="Zhao X.-W."/>
            <person name="Ke S."/>
            <person name="Chen Y.-Y."/>
            <person name="Wu W.-L."/>
            <person name="Hsu J.-L."/>
            <person name="Lin Y.-F."/>
            <person name="Huang M.-D."/>
            <person name="Li C.-Y."/>
            <person name="Huang L."/>
            <person name="Wang Z.-W."/>
            <person name="Zhao X."/>
            <person name="Zhong W.-Y."/>
            <person name="Peng D.-H."/>
            <person name="Ahmad S."/>
            <person name="Lan S."/>
            <person name="Zhang J.-S."/>
            <person name="Tsai W.-C."/>
            <person name="Van De Peer Y."/>
            <person name="Liu Z.-J."/>
        </authorList>
    </citation>
    <scope>NUCLEOTIDE SEQUENCE</scope>
    <source>
        <strain evidence="2">CP</strain>
        <tissue evidence="2">Leaves</tissue>
    </source>
</reference>
<proteinExistence type="predicted"/>
<keyword evidence="1" id="KW-0472">Membrane</keyword>
<feature type="transmembrane region" description="Helical" evidence="1">
    <location>
        <begin position="325"/>
        <end position="349"/>
    </location>
</feature>
<evidence type="ECO:0000313" key="3">
    <source>
        <dbReference type="Proteomes" id="UP001180020"/>
    </source>
</evidence>
<dbReference type="EMBL" id="JAUJYO010000019">
    <property type="protein sequence ID" value="KAK1287425.1"/>
    <property type="molecule type" value="Genomic_DNA"/>
</dbReference>
<organism evidence="2 3">
    <name type="scientific">Acorus calamus</name>
    <name type="common">Sweet flag</name>
    <dbReference type="NCBI Taxonomy" id="4465"/>
    <lineage>
        <taxon>Eukaryota</taxon>
        <taxon>Viridiplantae</taxon>
        <taxon>Streptophyta</taxon>
        <taxon>Embryophyta</taxon>
        <taxon>Tracheophyta</taxon>
        <taxon>Spermatophyta</taxon>
        <taxon>Magnoliopsida</taxon>
        <taxon>Liliopsida</taxon>
        <taxon>Acoraceae</taxon>
        <taxon>Acorus</taxon>
    </lineage>
</organism>
<evidence type="ECO:0000256" key="1">
    <source>
        <dbReference type="SAM" id="Phobius"/>
    </source>
</evidence>
<gene>
    <name evidence="2" type="ORF">QJS10_CPB19g00794</name>
</gene>
<feature type="transmembrane region" description="Helical" evidence="1">
    <location>
        <begin position="369"/>
        <end position="390"/>
    </location>
</feature>
<accession>A0AAV9CE49</accession>
<dbReference type="Proteomes" id="UP001180020">
    <property type="component" value="Unassembled WGS sequence"/>
</dbReference>
<feature type="transmembrane region" description="Helical" evidence="1">
    <location>
        <begin position="69"/>
        <end position="89"/>
    </location>
</feature>
<sequence>MGSGDRGASPLCDGGDGVEDESIRELREKHRLDLENLTLTAQPFKTLHLFTLATSLYLKRSIVYILSKGGPLVLLCALVVACGFVLMAFDGPHTQHIEEIIRYLRFGLWWVALGVASSIGLGSGLHTFVLYLGPHIALFTIKATQCGRVDLKSAPYDTIQLKSAPSWLGKDCSKFGPPVFQSMPGSLVRVPLMSILRQVQLEAVLWGFGTALGELPPYFISRAARISGSKFNAMEDNKPGRLNQIKIWVLSHSQYLNFFTVLVLASVPNPLFDLAGIMCGQFGIPFWEFFLATLIGKAIIKTHIQTTFIIAVCNNQLLQWLENELIWVLGLIPGVSSVMPTIIAKLHMVREKYLLSSAPAPSNTEAKQWNLSFALIWNSIVWIVLLNFFVKIVTSTAQRFLKKQQESEMTNKLASLNYFSSSSHANSTPSST</sequence>
<keyword evidence="1" id="KW-0812">Transmembrane</keyword>
<dbReference type="AlphaFoldDB" id="A0AAV9CE49"/>
<name>A0AAV9CE49_ACOCL</name>
<keyword evidence="3" id="KW-1185">Reference proteome</keyword>
<protein>
    <recommendedName>
        <fullName evidence="4">Vacuole membrane protein KMS1</fullName>
    </recommendedName>
</protein>
<keyword evidence="1" id="KW-1133">Transmembrane helix</keyword>
<reference evidence="2" key="1">
    <citation type="journal article" date="2023" name="Nat. Commun.">
        <title>Diploid and tetraploid genomes of Acorus and the evolution of monocots.</title>
        <authorList>
            <person name="Ma L."/>
            <person name="Liu K.W."/>
            <person name="Li Z."/>
            <person name="Hsiao Y.Y."/>
            <person name="Qi Y."/>
            <person name="Fu T."/>
            <person name="Tang G.D."/>
            <person name="Zhang D."/>
            <person name="Sun W.H."/>
            <person name="Liu D.K."/>
            <person name="Li Y."/>
            <person name="Chen G.Z."/>
            <person name="Liu X.D."/>
            <person name="Liao X.Y."/>
            <person name="Jiang Y.T."/>
            <person name="Yu X."/>
            <person name="Hao Y."/>
            <person name="Huang J."/>
            <person name="Zhao X.W."/>
            <person name="Ke S."/>
            <person name="Chen Y.Y."/>
            <person name="Wu W.L."/>
            <person name="Hsu J.L."/>
            <person name="Lin Y.F."/>
            <person name="Huang M.D."/>
            <person name="Li C.Y."/>
            <person name="Huang L."/>
            <person name="Wang Z.W."/>
            <person name="Zhao X."/>
            <person name="Zhong W.Y."/>
            <person name="Peng D.H."/>
            <person name="Ahmad S."/>
            <person name="Lan S."/>
            <person name="Zhang J.S."/>
            <person name="Tsai W.C."/>
            <person name="Van de Peer Y."/>
            <person name="Liu Z.J."/>
        </authorList>
    </citation>
    <scope>NUCLEOTIDE SEQUENCE</scope>
    <source>
        <strain evidence="2">CP</strain>
    </source>
</reference>